<evidence type="ECO:0008006" key="3">
    <source>
        <dbReference type="Google" id="ProtNLM"/>
    </source>
</evidence>
<dbReference type="Proteomes" id="UP000799421">
    <property type="component" value="Unassembled WGS sequence"/>
</dbReference>
<protein>
    <recommendedName>
        <fullName evidence="3">DUF659 domain-containing protein</fullName>
    </recommendedName>
</protein>
<dbReference type="AlphaFoldDB" id="A0A6A7BP28"/>
<accession>A0A6A7BP28</accession>
<keyword evidence="2" id="KW-1185">Reference proteome</keyword>
<organism evidence="1 2">
    <name type="scientific">Piedraia hortae CBS 480.64</name>
    <dbReference type="NCBI Taxonomy" id="1314780"/>
    <lineage>
        <taxon>Eukaryota</taxon>
        <taxon>Fungi</taxon>
        <taxon>Dikarya</taxon>
        <taxon>Ascomycota</taxon>
        <taxon>Pezizomycotina</taxon>
        <taxon>Dothideomycetes</taxon>
        <taxon>Dothideomycetidae</taxon>
        <taxon>Capnodiales</taxon>
        <taxon>Piedraiaceae</taxon>
        <taxon>Piedraia</taxon>
    </lineage>
</organism>
<evidence type="ECO:0000313" key="1">
    <source>
        <dbReference type="EMBL" id="KAF2857094.1"/>
    </source>
</evidence>
<evidence type="ECO:0000313" key="2">
    <source>
        <dbReference type="Proteomes" id="UP000799421"/>
    </source>
</evidence>
<name>A0A6A7BP28_9PEZI</name>
<dbReference type="EMBL" id="MU006068">
    <property type="protein sequence ID" value="KAF2857094.1"/>
    <property type="molecule type" value="Genomic_DNA"/>
</dbReference>
<proteinExistence type="predicted"/>
<gene>
    <name evidence="1" type="ORF">K470DRAFT_19758</name>
</gene>
<dbReference type="OrthoDB" id="8196486at2759"/>
<sequence length="120" mass="13658">MLDQKGADIMFELGLPFVLFDNPKFRDWITSLNPEHSLPNSKQLAGPMPNASYERLKQRVSNVLFEGEERKRLTLVTDSWTNQRNEPLSNNLLATPDGQSFFYKAVATEFNPHIGAYLAT</sequence>
<reference evidence="1" key="1">
    <citation type="journal article" date="2020" name="Stud. Mycol.">
        <title>101 Dothideomycetes genomes: a test case for predicting lifestyles and emergence of pathogens.</title>
        <authorList>
            <person name="Haridas S."/>
            <person name="Albert R."/>
            <person name="Binder M."/>
            <person name="Bloem J."/>
            <person name="Labutti K."/>
            <person name="Salamov A."/>
            <person name="Andreopoulos B."/>
            <person name="Baker S."/>
            <person name="Barry K."/>
            <person name="Bills G."/>
            <person name="Bluhm B."/>
            <person name="Cannon C."/>
            <person name="Castanera R."/>
            <person name="Culley D."/>
            <person name="Daum C."/>
            <person name="Ezra D."/>
            <person name="Gonzalez J."/>
            <person name="Henrissat B."/>
            <person name="Kuo A."/>
            <person name="Liang C."/>
            <person name="Lipzen A."/>
            <person name="Lutzoni F."/>
            <person name="Magnuson J."/>
            <person name="Mondo S."/>
            <person name="Nolan M."/>
            <person name="Ohm R."/>
            <person name="Pangilinan J."/>
            <person name="Park H.-J."/>
            <person name="Ramirez L."/>
            <person name="Alfaro M."/>
            <person name="Sun H."/>
            <person name="Tritt A."/>
            <person name="Yoshinaga Y."/>
            <person name="Zwiers L.-H."/>
            <person name="Turgeon B."/>
            <person name="Goodwin S."/>
            <person name="Spatafora J."/>
            <person name="Crous P."/>
            <person name="Grigoriev I."/>
        </authorList>
    </citation>
    <scope>NUCLEOTIDE SEQUENCE</scope>
    <source>
        <strain evidence="1">CBS 480.64</strain>
    </source>
</reference>